<evidence type="ECO:0000256" key="1">
    <source>
        <dbReference type="ARBA" id="ARBA00006919"/>
    </source>
</evidence>
<organism evidence="8 9">
    <name type="scientific">Pipistrellus nathusii</name>
    <name type="common">Nathusius' pipistrelle</name>
    <dbReference type="NCBI Taxonomy" id="59473"/>
    <lineage>
        <taxon>Eukaryota</taxon>
        <taxon>Metazoa</taxon>
        <taxon>Chordata</taxon>
        <taxon>Craniata</taxon>
        <taxon>Vertebrata</taxon>
        <taxon>Euteleostomi</taxon>
        <taxon>Mammalia</taxon>
        <taxon>Eutheria</taxon>
        <taxon>Laurasiatheria</taxon>
        <taxon>Chiroptera</taxon>
        <taxon>Yangochiroptera</taxon>
        <taxon>Vespertilionidae</taxon>
        <taxon>Pipistrellus</taxon>
    </lineage>
</organism>
<dbReference type="Gene3D" id="3.30.505.10">
    <property type="entry name" value="SH2 domain"/>
    <property type="match status" value="1"/>
</dbReference>
<gene>
    <name evidence="8" type="ORF">MPIPNATIZW_LOCUS18071</name>
</gene>
<dbReference type="PROSITE" id="PS50001">
    <property type="entry name" value="SH2"/>
    <property type="match status" value="1"/>
</dbReference>
<dbReference type="InterPro" id="IPR045046">
    <property type="entry name" value="Vps9-like"/>
</dbReference>
<comment type="similarity">
    <text evidence="1">Belongs to the RIN (Ras interaction/interference) family.</text>
</comment>
<feature type="region of interest" description="Disordered" evidence="4">
    <location>
        <begin position="722"/>
        <end position="785"/>
    </location>
</feature>
<feature type="compositionally biased region" description="Low complexity" evidence="4">
    <location>
        <begin position="722"/>
        <end position="732"/>
    </location>
</feature>
<dbReference type="SMART" id="SM00314">
    <property type="entry name" value="RA"/>
    <property type="match status" value="1"/>
</dbReference>
<dbReference type="Pfam" id="PF23268">
    <property type="entry name" value="RIN1"/>
    <property type="match status" value="1"/>
</dbReference>
<dbReference type="PANTHER" id="PTHR23101:SF62">
    <property type="entry name" value="RAS AND RAB INTERACTOR 1"/>
    <property type="match status" value="1"/>
</dbReference>
<feature type="compositionally biased region" description="Pro residues" evidence="4">
    <location>
        <begin position="258"/>
        <end position="272"/>
    </location>
</feature>
<dbReference type="EMBL" id="OY882866">
    <property type="protein sequence ID" value="CAK6449765.1"/>
    <property type="molecule type" value="Genomic_DNA"/>
</dbReference>
<dbReference type="Pfam" id="PF02204">
    <property type="entry name" value="VPS9"/>
    <property type="match status" value="1"/>
</dbReference>
<feature type="domain" description="SH2" evidence="5">
    <location>
        <begin position="70"/>
        <end position="164"/>
    </location>
</feature>
<dbReference type="InterPro" id="IPR035867">
    <property type="entry name" value="RIN1_SH2"/>
</dbReference>
<evidence type="ECO:0000259" key="5">
    <source>
        <dbReference type="PROSITE" id="PS50001"/>
    </source>
</evidence>
<feature type="region of interest" description="Disordered" evidence="4">
    <location>
        <begin position="252"/>
        <end position="350"/>
    </location>
</feature>
<feature type="compositionally biased region" description="Low complexity" evidence="4">
    <location>
        <begin position="775"/>
        <end position="785"/>
    </location>
</feature>
<evidence type="ECO:0000256" key="4">
    <source>
        <dbReference type="SAM" id="MobiDB-lite"/>
    </source>
</evidence>
<dbReference type="PROSITE" id="PS50200">
    <property type="entry name" value="RA"/>
    <property type="match status" value="1"/>
</dbReference>
<dbReference type="InterPro" id="IPR003123">
    <property type="entry name" value="VPS9"/>
</dbReference>
<feature type="compositionally biased region" description="Pro residues" evidence="4">
    <location>
        <begin position="195"/>
        <end position="206"/>
    </location>
</feature>
<evidence type="ECO:0000256" key="2">
    <source>
        <dbReference type="ARBA" id="ARBA00022468"/>
    </source>
</evidence>
<sequence>MDAPREPGAGPPGAPGPSDSSAPGHPEREKPAQDPLYDVPGAGGGQAGGPRRPGRAVSLRERLLLTRPVWLQLPANAAAALHVLRTEPPGTFLVRKSNTRQCQALCVRLPEAGGPSFVSSHYVQERPGGVSLEGSELVFPDLVQLICAYCHTRDILLLQLQLPRAIRQAATHKELEAISHLGIEFWSSSLNAKAPPGPSEGPPLPRLKPRSPQELDQGSGAALCFFNPLFPGDLGPAKREKFKRSFKVRVSTETSSPLSPPAVPPPPVPVPPGAASGQATERMAPRQLLRRESSAGYRVPGGASASLPPLPSLQEVDCGSPSSSEEEEGGVQGCPGSPATSPRLSRRSRRPLLRSVSSAFCSLLAPERQAGRAAAALVRDRRSAAGQLVQDLLTQVRAGPRPQELQGIREALSRAQVMLSAELGAEKLLPPTRLERVLEKSLHRSVLKPLRPLLLARLRRRLSADGSLGRLAEGCRLARAQGPAAFGSRLSLPAPAEVEQVRQKLLQLLRTYAPSAQVKRLLQACKLLYTVLRTQLGEGAGADDFLPLLSLVLAHCDLPDLLLEAEYMSELLEPALLTGEGGYYLTSLSASLALLSGLGRAPALPPSPSQELQRALSLWEQRRPPATRSLQHLLRVAYQDPGSGCTSKTLAVPPGASIAALNQLCAAKFRVAQPDAFGLFLYQERDYRRLPPGAPAHRLPTAGYLVYRRWAERPDTLAASLGGAAEAGSGEPEAGGGEEEGGREMGASPAKPDPVTTAGQEESQAGGGPAPPGAPEAEGGPAAEE</sequence>
<dbReference type="PANTHER" id="PTHR23101">
    <property type="entry name" value="RAB GDP/GTP EXCHANGE FACTOR"/>
    <property type="match status" value="1"/>
</dbReference>
<reference evidence="8" key="1">
    <citation type="submission" date="2023-12" db="EMBL/GenBank/DDBJ databases">
        <authorList>
            <person name="Brown T."/>
        </authorList>
    </citation>
    <scope>NUCLEOTIDE SEQUENCE</scope>
</reference>
<evidence type="ECO:0000259" key="6">
    <source>
        <dbReference type="PROSITE" id="PS50200"/>
    </source>
</evidence>
<evidence type="ECO:0000313" key="8">
    <source>
        <dbReference type="EMBL" id="CAK6449765.1"/>
    </source>
</evidence>
<protein>
    <recommendedName>
        <fullName evidence="10">Ras and Rab interactor 1</fullName>
    </recommendedName>
</protein>
<dbReference type="CDD" id="cd10393">
    <property type="entry name" value="SH2_RIN1"/>
    <property type="match status" value="1"/>
</dbReference>
<keyword evidence="9" id="KW-1185">Reference proteome</keyword>
<dbReference type="SMART" id="SM00167">
    <property type="entry name" value="VPS9"/>
    <property type="match status" value="1"/>
</dbReference>
<evidence type="ECO:0000256" key="3">
    <source>
        <dbReference type="PROSITE-ProRule" id="PRU00191"/>
    </source>
</evidence>
<dbReference type="Proteomes" id="UP001314169">
    <property type="component" value="Chromosome 9"/>
</dbReference>
<dbReference type="InterPro" id="IPR000980">
    <property type="entry name" value="SH2"/>
</dbReference>
<dbReference type="SMART" id="SM00252">
    <property type="entry name" value="SH2"/>
    <property type="match status" value="1"/>
</dbReference>
<dbReference type="Gene3D" id="1.20.1050.80">
    <property type="entry name" value="VPS9 domain"/>
    <property type="match status" value="1"/>
</dbReference>
<evidence type="ECO:0000259" key="7">
    <source>
        <dbReference type="PROSITE" id="PS51205"/>
    </source>
</evidence>
<evidence type="ECO:0008006" key="10">
    <source>
        <dbReference type="Google" id="ProtNLM"/>
    </source>
</evidence>
<dbReference type="InterPro" id="IPR037191">
    <property type="entry name" value="VPS9_dom_sf"/>
</dbReference>
<feature type="domain" description="Ras-associating" evidence="6">
    <location>
        <begin position="630"/>
        <end position="712"/>
    </location>
</feature>
<evidence type="ECO:0000313" key="9">
    <source>
        <dbReference type="Proteomes" id="UP001314169"/>
    </source>
</evidence>
<dbReference type="InterPro" id="IPR036860">
    <property type="entry name" value="SH2_dom_sf"/>
</dbReference>
<name>A0ABP0AH18_PIPNA</name>
<dbReference type="SUPFAM" id="SSF55550">
    <property type="entry name" value="SH2 domain"/>
    <property type="match status" value="1"/>
</dbReference>
<feature type="domain" description="VPS9" evidence="7">
    <location>
        <begin position="462"/>
        <end position="604"/>
    </location>
</feature>
<accession>A0ABP0AH18</accession>
<feature type="region of interest" description="Disordered" evidence="4">
    <location>
        <begin position="192"/>
        <end position="216"/>
    </location>
</feature>
<feature type="region of interest" description="Disordered" evidence="4">
    <location>
        <begin position="1"/>
        <end position="55"/>
    </location>
</feature>
<dbReference type="InterPro" id="IPR000159">
    <property type="entry name" value="RA_dom"/>
</dbReference>
<keyword evidence="2" id="KW-0343">GTPase activation</keyword>
<keyword evidence="3" id="KW-0727">SH2 domain</keyword>
<proteinExistence type="inferred from homology"/>
<dbReference type="SUPFAM" id="SSF109993">
    <property type="entry name" value="VPS9 domain"/>
    <property type="match status" value="1"/>
</dbReference>
<dbReference type="PROSITE" id="PS51205">
    <property type="entry name" value="VPS9"/>
    <property type="match status" value="1"/>
</dbReference>